<evidence type="ECO:0000313" key="1">
    <source>
        <dbReference type="EMBL" id="QGH74504.1"/>
    </source>
</evidence>
<dbReference type="RefSeq" id="YP_009884825.1">
    <property type="nucleotide sequence ID" value="NC_049473.1"/>
</dbReference>
<dbReference type="GeneID" id="55814193"/>
<gene>
    <name evidence="1" type="primary">17</name>
    <name evidence="1" type="ORF">SEA_KULEANA_17</name>
</gene>
<accession>A0A5Q2WE23</accession>
<dbReference type="Proteomes" id="UP000394254">
    <property type="component" value="Segment"/>
</dbReference>
<organism evidence="1 2">
    <name type="scientific">Arthrobacter phage Kuleana</name>
    <dbReference type="NCBI Taxonomy" id="2653270"/>
    <lineage>
        <taxon>Viruses</taxon>
        <taxon>Duplodnaviria</taxon>
        <taxon>Heunggongvirae</taxon>
        <taxon>Uroviricota</taxon>
        <taxon>Caudoviricetes</taxon>
        <taxon>Kuleanavirus</taxon>
        <taxon>Kuleanavirus kuleana</taxon>
    </lineage>
</organism>
<name>A0A5Q2WE23_9CAUD</name>
<proteinExistence type="predicted"/>
<protein>
    <submittedName>
        <fullName evidence="1">Minor tail protein</fullName>
    </submittedName>
</protein>
<keyword evidence="2" id="KW-1185">Reference proteome</keyword>
<sequence length="282" mass="29742">MAAISVAARTDGPWADVTLSGFSAGSHTVIVWRTAAGERVPVRGTRNLEVIDSGLVVDYDVPMGWPATYEVEVLSGPDAGALVPTASLTYESPCGYLHDPLDPTVAVPVWATRAPNGEPVLASGAFAELVRGADVSVHRILGSRHPVAIGGQRAAAAGVDLSVMADAELQNTRLRDMTSNSTVLVARLLPGWLNGAFPPVAYLSVPEVLEQPVTAGRGLAQGFGQHLTRWQMVGQIVRPATGAVLVALFTYQDVEDLFDTYEQKQIAAGGGTYLDDMKQPLG</sequence>
<reference evidence="1 2" key="1">
    <citation type="submission" date="2019-09" db="EMBL/GenBank/DDBJ databases">
        <authorList>
            <person name="Barrows A.R."/>
            <person name="Franco J.W."/>
            <person name="Javier C.J."/>
            <person name="Lucero K.A."/>
            <person name="Madrid E.R."/>
            <person name="Margerin I.A.R."/>
            <person name="Moore C.L."/>
            <person name="Neustel K.S."/>
            <person name="Ornellas N.W."/>
            <person name="Oshiro K."/>
            <person name="Severson C.G."/>
            <person name="Vavra L.H."/>
            <person name="Wilcer A."/>
            <person name="Donachie S.P."/>
            <person name="Reed F.A."/>
            <person name="Palecanda S."/>
            <person name="Chong R.A."/>
            <person name="Porter M.L."/>
            <person name="Washington J.M."/>
            <person name="Garlena R.A."/>
            <person name="Russell D.A."/>
            <person name="Pope W.H."/>
            <person name="Jacobs-Sera D."/>
            <person name="Hatfull G.F."/>
        </authorList>
    </citation>
    <scope>NUCLEOTIDE SEQUENCE [LARGE SCALE GENOMIC DNA]</scope>
</reference>
<dbReference type="KEGG" id="vg:55814193"/>
<dbReference type="EMBL" id="MN484600">
    <property type="protein sequence ID" value="QGH74504.1"/>
    <property type="molecule type" value="Genomic_DNA"/>
</dbReference>
<evidence type="ECO:0000313" key="2">
    <source>
        <dbReference type="Proteomes" id="UP000394254"/>
    </source>
</evidence>